<dbReference type="STRING" id="862515.HMPREF0658_2271"/>
<keyword evidence="3 4" id="KW-0413">Isomerase</keyword>
<dbReference type="InterPro" id="IPR020094">
    <property type="entry name" value="TruA/RsuA/RluB/E/F_N"/>
</dbReference>
<keyword evidence="10" id="KW-1185">Reference proteome</keyword>
<dbReference type="FunFam" id="3.30.70.580:FF:000001">
    <property type="entry name" value="tRNA pseudouridine synthase A"/>
    <property type="match status" value="1"/>
</dbReference>
<evidence type="ECO:0000256" key="5">
    <source>
        <dbReference type="PIRSR" id="PIRSR001430-1"/>
    </source>
</evidence>
<feature type="active site" description="Nucleophile" evidence="4 5">
    <location>
        <position position="52"/>
    </location>
</feature>
<evidence type="ECO:0000256" key="7">
    <source>
        <dbReference type="RuleBase" id="RU003792"/>
    </source>
</evidence>
<dbReference type="InterPro" id="IPR020095">
    <property type="entry name" value="PsdUridine_synth_TruA_C"/>
</dbReference>
<dbReference type="PIRSF" id="PIRSF001430">
    <property type="entry name" value="tRNA_psdUrid_synth"/>
    <property type="match status" value="1"/>
</dbReference>
<comment type="catalytic activity">
    <reaction evidence="4 7">
        <text>uridine(38/39/40) in tRNA = pseudouridine(38/39/40) in tRNA</text>
        <dbReference type="Rhea" id="RHEA:22376"/>
        <dbReference type="Rhea" id="RHEA-COMP:10085"/>
        <dbReference type="Rhea" id="RHEA-COMP:10087"/>
        <dbReference type="ChEBI" id="CHEBI:65314"/>
        <dbReference type="ChEBI" id="CHEBI:65315"/>
        <dbReference type="EC" id="5.4.99.12"/>
    </reaction>
</comment>
<evidence type="ECO:0000256" key="1">
    <source>
        <dbReference type="ARBA" id="ARBA00009375"/>
    </source>
</evidence>
<dbReference type="EC" id="5.4.99.12" evidence="4"/>
<evidence type="ECO:0000259" key="8">
    <source>
        <dbReference type="Pfam" id="PF01416"/>
    </source>
</evidence>
<dbReference type="Gene3D" id="3.30.70.660">
    <property type="entry name" value="Pseudouridine synthase I, catalytic domain, C-terminal subdomain"/>
    <property type="match status" value="1"/>
</dbReference>
<organism evidence="9 10">
    <name type="scientific">Hoylesella marshii DSM 16973 = JCM 13450</name>
    <dbReference type="NCBI Taxonomy" id="862515"/>
    <lineage>
        <taxon>Bacteria</taxon>
        <taxon>Pseudomonadati</taxon>
        <taxon>Bacteroidota</taxon>
        <taxon>Bacteroidia</taxon>
        <taxon>Bacteroidales</taxon>
        <taxon>Prevotellaceae</taxon>
        <taxon>Hoylesella</taxon>
    </lineage>
</organism>
<comment type="similarity">
    <text evidence="1 4 7">Belongs to the tRNA pseudouridine synthase TruA family.</text>
</comment>
<name>E0NVR6_9BACT</name>
<proteinExistence type="inferred from homology"/>
<dbReference type="SUPFAM" id="SSF55120">
    <property type="entry name" value="Pseudouridine synthase"/>
    <property type="match status" value="1"/>
</dbReference>
<dbReference type="NCBIfam" id="TIGR00071">
    <property type="entry name" value="hisT_truA"/>
    <property type="match status" value="1"/>
</dbReference>
<dbReference type="eggNOG" id="COG0101">
    <property type="taxonomic scope" value="Bacteria"/>
</dbReference>
<comment type="caution">
    <text evidence="4">Lacks conserved residue(s) required for the propagation of feature annotation.</text>
</comment>
<comment type="function">
    <text evidence="4">Formation of pseudouridine at positions 38, 39 and 40 in the anticodon stem and loop of transfer RNAs.</text>
</comment>
<dbReference type="AlphaFoldDB" id="E0NVR6"/>
<accession>E0NVR6</accession>
<protein>
    <recommendedName>
        <fullName evidence="4">tRNA pseudouridine synthase A</fullName>
        <ecNumber evidence="4">5.4.99.12</ecNumber>
    </recommendedName>
    <alternativeName>
        <fullName evidence="4">tRNA pseudouridine(38-40) synthase</fullName>
    </alternativeName>
    <alternativeName>
        <fullName evidence="4">tRNA pseudouridylate synthase I</fullName>
    </alternativeName>
    <alternativeName>
        <fullName evidence="4">tRNA-uridine isomerase I</fullName>
    </alternativeName>
</protein>
<evidence type="ECO:0000256" key="2">
    <source>
        <dbReference type="ARBA" id="ARBA00022694"/>
    </source>
</evidence>
<dbReference type="InterPro" id="IPR020097">
    <property type="entry name" value="PsdUridine_synth_TruA_a/b_dom"/>
</dbReference>
<gene>
    <name evidence="4 9" type="primary">truA</name>
    <name evidence="9" type="ORF">HMPREF0658_2271</name>
</gene>
<dbReference type="CDD" id="cd02570">
    <property type="entry name" value="PseudoU_synth_EcTruA"/>
    <property type="match status" value="1"/>
</dbReference>
<dbReference type="PANTHER" id="PTHR11142">
    <property type="entry name" value="PSEUDOURIDYLATE SYNTHASE"/>
    <property type="match status" value="1"/>
</dbReference>
<dbReference type="Gene3D" id="3.30.70.580">
    <property type="entry name" value="Pseudouridine synthase I, catalytic domain, N-terminal subdomain"/>
    <property type="match status" value="1"/>
</dbReference>
<evidence type="ECO:0000256" key="3">
    <source>
        <dbReference type="ARBA" id="ARBA00023235"/>
    </source>
</evidence>
<dbReference type="InterPro" id="IPR020103">
    <property type="entry name" value="PsdUridine_synth_cat_dom_sf"/>
</dbReference>
<dbReference type="OrthoDB" id="9811823at2"/>
<dbReference type="GO" id="GO:0160147">
    <property type="term" value="F:tRNA pseudouridine(38-40) synthase activity"/>
    <property type="evidence" value="ECO:0007669"/>
    <property type="project" value="UniProtKB-EC"/>
</dbReference>
<dbReference type="InterPro" id="IPR001406">
    <property type="entry name" value="PsdUridine_synth_TruA"/>
</dbReference>
<evidence type="ECO:0000313" key="9">
    <source>
        <dbReference type="EMBL" id="EFM00792.1"/>
    </source>
</evidence>
<feature type="binding site" evidence="4 6">
    <location>
        <position position="110"/>
    </location>
    <ligand>
        <name>substrate</name>
    </ligand>
</feature>
<evidence type="ECO:0000256" key="4">
    <source>
        <dbReference type="HAMAP-Rule" id="MF_00171"/>
    </source>
</evidence>
<feature type="domain" description="Pseudouridine synthase I TruA alpha/beta" evidence="8">
    <location>
        <begin position="9"/>
        <end position="103"/>
    </location>
</feature>
<dbReference type="PANTHER" id="PTHR11142:SF0">
    <property type="entry name" value="TRNA PSEUDOURIDINE SYNTHASE-LIKE 1"/>
    <property type="match status" value="1"/>
</dbReference>
<dbReference type="EMBL" id="AEEI01000066">
    <property type="protein sequence ID" value="EFM00792.1"/>
    <property type="molecule type" value="Genomic_DNA"/>
</dbReference>
<dbReference type="GO" id="GO:0031119">
    <property type="term" value="P:tRNA pseudouridine synthesis"/>
    <property type="evidence" value="ECO:0007669"/>
    <property type="project" value="UniProtKB-UniRule"/>
</dbReference>
<evidence type="ECO:0000256" key="6">
    <source>
        <dbReference type="PIRSR" id="PIRSR001430-2"/>
    </source>
</evidence>
<comment type="caution">
    <text evidence="9">The sequence shown here is derived from an EMBL/GenBank/DDBJ whole genome shotgun (WGS) entry which is preliminary data.</text>
</comment>
<dbReference type="HAMAP" id="MF_00171">
    <property type="entry name" value="TruA"/>
    <property type="match status" value="1"/>
</dbReference>
<dbReference type="Proteomes" id="UP000004394">
    <property type="component" value="Unassembled WGS sequence"/>
</dbReference>
<dbReference type="GO" id="GO:0003723">
    <property type="term" value="F:RNA binding"/>
    <property type="evidence" value="ECO:0007669"/>
    <property type="project" value="InterPro"/>
</dbReference>
<dbReference type="RefSeq" id="WP_006950681.1">
    <property type="nucleotide sequence ID" value="NZ_BAJI01000025.1"/>
</dbReference>
<feature type="domain" description="Pseudouridine synthase I TruA alpha/beta" evidence="8">
    <location>
        <begin position="141"/>
        <end position="244"/>
    </location>
</feature>
<dbReference type="Pfam" id="PF01416">
    <property type="entry name" value="PseudoU_synth_1"/>
    <property type="match status" value="2"/>
</dbReference>
<sequence>MHRYFIHFSYDGTGYHGWQIQPNGISVQEVLQQALSVVLRREMTVTGAGRTDTGVHARRMTAHFDIDDATDCTQLTYKLNRLLPRDVAVENIEEVAPDLHARFSARRRTYHYYIHFAKNPFKERYSCELHFPLDFNRMNEAARLLLQTNDFAAFCKSHTDVKTTFCNVTEAVWIRQTADEWYFRISADRFLRNMVRAVVGTLIDVGRGRLSTDDFRAIIETKRRTAAGESMPAKGLFLEEIEYEHVFRPLKTIKEKETDR</sequence>
<evidence type="ECO:0000313" key="10">
    <source>
        <dbReference type="Proteomes" id="UP000004394"/>
    </source>
</evidence>
<keyword evidence="2 4" id="KW-0819">tRNA processing</keyword>
<comment type="subunit">
    <text evidence="4">Homodimer.</text>
</comment>
<dbReference type="HOGENOM" id="CLU_014673_0_1_10"/>
<reference evidence="9" key="1">
    <citation type="submission" date="2010-07" db="EMBL/GenBank/DDBJ databases">
        <authorList>
            <person name="Muzny D."/>
            <person name="Qin X."/>
            <person name="Deng J."/>
            <person name="Jiang H."/>
            <person name="Liu Y."/>
            <person name="Qu J."/>
            <person name="Song X.-Z."/>
            <person name="Zhang L."/>
            <person name="Thornton R."/>
            <person name="Coyle M."/>
            <person name="Francisco L."/>
            <person name="Jackson L."/>
            <person name="Javaid M."/>
            <person name="Korchina V."/>
            <person name="Kovar C."/>
            <person name="Mata R."/>
            <person name="Mathew T."/>
            <person name="Ngo R."/>
            <person name="Nguyen L."/>
            <person name="Nguyen N."/>
            <person name="Okwuonu G."/>
            <person name="Ongeri F."/>
            <person name="Pham C."/>
            <person name="Simmons D."/>
            <person name="Wilczek-Boney K."/>
            <person name="Hale W."/>
            <person name="Jakkamsetti A."/>
            <person name="Pham P."/>
            <person name="Ruth R."/>
            <person name="San Lucas F."/>
            <person name="Warren J."/>
            <person name="Zhang J."/>
            <person name="Zhao Z."/>
            <person name="Zhou C."/>
            <person name="Zhu D."/>
            <person name="Lee S."/>
            <person name="Bess C."/>
            <person name="Blankenburg K."/>
            <person name="Forbes L."/>
            <person name="Fu Q."/>
            <person name="Gubbala S."/>
            <person name="Hirani K."/>
            <person name="Jayaseelan J.C."/>
            <person name="Lara F."/>
            <person name="Munidasa M."/>
            <person name="Palculict T."/>
            <person name="Patil S."/>
            <person name="Pu L.-L."/>
            <person name="Saada N."/>
            <person name="Tang L."/>
            <person name="Weissenberger G."/>
            <person name="Zhu Y."/>
            <person name="Hemphill L."/>
            <person name="Shang Y."/>
            <person name="Youmans B."/>
            <person name="Ayvaz T."/>
            <person name="Ross M."/>
            <person name="Santibanez J."/>
            <person name="Aqrawi P."/>
            <person name="Gross S."/>
            <person name="Joshi V."/>
            <person name="Fowler G."/>
            <person name="Nazareth L."/>
            <person name="Reid J."/>
            <person name="Worley K."/>
            <person name="Petrosino J."/>
            <person name="Highlander S."/>
            <person name="Gibbs R."/>
        </authorList>
    </citation>
    <scope>NUCLEOTIDE SEQUENCE [LARGE SCALE GENOMIC DNA]</scope>
    <source>
        <strain evidence="9">DSM 16973</strain>
    </source>
</reference>